<keyword evidence="12" id="KW-0472">Membrane</keyword>
<name>A0A0C3AU25_9AGAM</name>
<dbReference type="InParanoid" id="A0A0C3AU25"/>
<evidence type="ECO:0000256" key="10">
    <source>
        <dbReference type="ARBA" id="ARBA00023004"/>
    </source>
</evidence>
<feature type="binding site" description="axial binding residue" evidence="13">
    <location>
        <position position="407"/>
    </location>
    <ligand>
        <name>heme</name>
        <dbReference type="ChEBI" id="CHEBI:30413"/>
    </ligand>
    <ligandPart>
        <name>Fe</name>
        <dbReference type="ChEBI" id="CHEBI:18248"/>
    </ligandPart>
</feature>
<evidence type="ECO:0008006" key="16">
    <source>
        <dbReference type="Google" id="ProtNLM"/>
    </source>
</evidence>
<keyword evidence="5 13" id="KW-0349">Heme</keyword>
<dbReference type="GO" id="GO:0016020">
    <property type="term" value="C:membrane"/>
    <property type="evidence" value="ECO:0007669"/>
    <property type="project" value="UniProtKB-SubCell"/>
</dbReference>
<comment type="similarity">
    <text evidence="4">Belongs to the cytochrome P450 family.</text>
</comment>
<evidence type="ECO:0000256" key="7">
    <source>
        <dbReference type="ARBA" id="ARBA00022723"/>
    </source>
</evidence>
<evidence type="ECO:0000256" key="1">
    <source>
        <dbReference type="ARBA" id="ARBA00001971"/>
    </source>
</evidence>
<dbReference type="PRINTS" id="PR00463">
    <property type="entry name" value="EP450I"/>
</dbReference>
<comment type="pathway">
    <text evidence="3">Secondary metabolite biosynthesis.</text>
</comment>
<keyword evidence="9" id="KW-0560">Oxidoreductase</keyword>
<dbReference type="InterPro" id="IPR050364">
    <property type="entry name" value="Cytochrome_P450_fung"/>
</dbReference>
<keyword evidence="11" id="KW-0503">Monooxygenase</keyword>
<evidence type="ECO:0000256" key="13">
    <source>
        <dbReference type="PIRSR" id="PIRSR602401-1"/>
    </source>
</evidence>
<evidence type="ECO:0000256" key="6">
    <source>
        <dbReference type="ARBA" id="ARBA00022692"/>
    </source>
</evidence>
<dbReference type="InterPro" id="IPR001128">
    <property type="entry name" value="Cyt_P450"/>
</dbReference>
<dbReference type="PANTHER" id="PTHR46300">
    <property type="entry name" value="P450, PUTATIVE (EUROFUNG)-RELATED-RELATED"/>
    <property type="match status" value="1"/>
</dbReference>
<dbReference type="SUPFAM" id="SSF48264">
    <property type="entry name" value="Cytochrome P450"/>
    <property type="match status" value="1"/>
</dbReference>
<keyword evidence="10 13" id="KW-0408">Iron</keyword>
<accession>A0A0C3AU25</accession>
<comment type="subcellular location">
    <subcellularLocation>
        <location evidence="2">Membrane</location>
        <topology evidence="2">Single-pass membrane protein</topology>
    </subcellularLocation>
</comment>
<dbReference type="EMBL" id="KN822009">
    <property type="protein sequence ID" value="KIM68462.1"/>
    <property type="molecule type" value="Genomic_DNA"/>
</dbReference>
<evidence type="ECO:0000256" key="12">
    <source>
        <dbReference type="ARBA" id="ARBA00023136"/>
    </source>
</evidence>
<gene>
    <name evidence="14" type="ORF">SCLCIDRAFT_105429</name>
</gene>
<evidence type="ECO:0000256" key="8">
    <source>
        <dbReference type="ARBA" id="ARBA00022989"/>
    </source>
</evidence>
<dbReference type="Pfam" id="PF00067">
    <property type="entry name" value="p450"/>
    <property type="match status" value="1"/>
</dbReference>
<proteinExistence type="inferred from homology"/>
<comment type="cofactor">
    <cofactor evidence="1 13">
        <name>heme</name>
        <dbReference type="ChEBI" id="CHEBI:30413"/>
    </cofactor>
</comment>
<dbReference type="STRING" id="1036808.A0A0C3AU25"/>
<dbReference type="PANTHER" id="PTHR46300:SF2">
    <property type="entry name" value="CYTOCHROME P450 MONOOXYGENASE ALNH-RELATED"/>
    <property type="match status" value="1"/>
</dbReference>
<keyword evidence="8" id="KW-1133">Transmembrane helix</keyword>
<dbReference type="GO" id="GO:0004497">
    <property type="term" value="F:monooxygenase activity"/>
    <property type="evidence" value="ECO:0007669"/>
    <property type="project" value="UniProtKB-KW"/>
</dbReference>
<evidence type="ECO:0000256" key="11">
    <source>
        <dbReference type="ARBA" id="ARBA00023033"/>
    </source>
</evidence>
<keyword evidence="6" id="KW-0812">Transmembrane</keyword>
<dbReference type="AlphaFoldDB" id="A0A0C3AU25"/>
<sequence>MIRDKANPPYPPGPKGFPILGNALDIDMNEPHVTYTEWGKTYGDVVYSRTLGQDFVIVNSERIARILADQRSSNYSDRPPSPIYRIYGADHMTPVLRYGNEWRLHRKLLHISLRPDVVDQYQDLHLRNAYQLLENVRRDSTNYFEHFDIYSGSTALEFTYGHRVDGKDDPIIKLASELAEVMSNGIPHEQVGLLMALPMLEHLPAWFPGAGFKKAAYHCVDMVKTVSEVPFTIAKKQMECNLLEHSLVADILKHGGVEDSDAKETATGIYLAATESTSSTLKVLVMAMVLHPDIQAKVHAELDTVVGKGVLPTFEDKQRLPYFLAMLYEVVRWNPVVPLGIPHAATESDVYEGYYIPKGVIVIFNTWYVKASEYSDPERFDPSRHLTLDGQLKPEAKQNVVKYFGLCPGRHFAENSLWAAAVVLLSALRFEKSKDSSGKDIDVEPRFRVGVARHPLPFECSITSRFSNE</sequence>
<evidence type="ECO:0000256" key="3">
    <source>
        <dbReference type="ARBA" id="ARBA00005179"/>
    </source>
</evidence>
<protein>
    <recommendedName>
        <fullName evidence="16">Cytochrome P450</fullName>
    </recommendedName>
</protein>
<dbReference type="InterPro" id="IPR002401">
    <property type="entry name" value="Cyt_P450_E_grp-I"/>
</dbReference>
<evidence type="ECO:0000256" key="5">
    <source>
        <dbReference type="ARBA" id="ARBA00022617"/>
    </source>
</evidence>
<dbReference type="Proteomes" id="UP000053989">
    <property type="component" value="Unassembled WGS sequence"/>
</dbReference>
<evidence type="ECO:0000313" key="14">
    <source>
        <dbReference type="EMBL" id="KIM68462.1"/>
    </source>
</evidence>
<reference evidence="15" key="2">
    <citation type="submission" date="2015-01" db="EMBL/GenBank/DDBJ databases">
        <title>Evolutionary Origins and Diversification of the Mycorrhizal Mutualists.</title>
        <authorList>
            <consortium name="DOE Joint Genome Institute"/>
            <consortium name="Mycorrhizal Genomics Consortium"/>
            <person name="Kohler A."/>
            <person name="Kuo A."/>
            <person name="Nagy L.G."/>
            <person name="Floudas D."/>
            <person name="Copeland A."/>
            <person name="Barry K.W."/>
            <person name="Cichocki N."/>
            <person name="Veneault-Fourrey C."/>
            <person name="LaButti K."/>
            <person name="Lindquist E.A."/>
            <person name="Lipzen A."/>
            <person name="Lundell T."/>
            <person name="Morin E."/>
            <person name="Murat C."/>
            <person name="Riley R."/>
            <person name="Ohm R."/>
            <person name="Sun H."/>
            <person name="Tunlid A."/>
            <person name="Henrissat B."/>
            <person name="Grigoriev I.V."/>
            <person name="Hibbett D.S."/>
            <person name="Martin F."/>
        </authorList>
    </citation>
    <scope>NUCLEOTIDE SEQUENCE [LARGE SCALE GENOMIC DNA]</scope>
    <source>
        <strain evidence="15">Foug A</strain>
    </source>
</reference>
<evidence type="ECO:0000256" key="2">
    <source>
        <dbReference type="ARBA" id="ARBA00004167"/>
    </source>
</evidence>
<keyword evidence="15" id="KW-1185">Reference proteome</keyword>
<dbReference type="GO" id="GO:0020037">
    <property type="term" value="F:heme binding"/>
    <property type="evidence" value="ECO:0007669"/>
    <property type="project" value="InterPro"/>
</dbReference>
<evidence type="ECO:0000256" key="9">
    <source>
        <dbReference type="ARBA" id="ARBA00023002"/>
    </source>
</evidence>
<dbReference type="HOGENOM" id="CLU_001570_2_3_1"/>
<evidence type="ECO:0000313" key="15">
    <source>
        <dbReference type="Proteomes" id="UP000053989"/>
    </source>
</evidence>
<dbReference type="OrthoDB" id="2789670at2759"/>
<keyword evidence="7 13" id="KW-0479">Metal-binding</keyword>
<dbReference type="GO" id="GO:0005506">
    <property type="term" value="F:iron ion binding"/>
    <property type="evidence" value="ECO:0007669"/>
    <property type="project" value="InterPro"/>
</dbReference>
<dbReference type="CDD" id="cd11065">
    <property type="entry name" value="CYP64-like"/>
    <property type="match status" value="1"/>
</dbReference>
<evidence type="ECO:0000256" key="4">
    <source>
        <dbReference type="ARBA" id="ARBA00010617"/>
    </source>
</evidence>
<dbReference type="GO" id="GO:0016705">
    <property type="term" value="F:oxidoreductase activity, acting on paired donors, with incorporation or reduction of molecular oxygen"/>
    <property type="evidence" value="ECO:0007669"/>
    <property type="project" value="InterPro"/>
</dbReference>
<organism evidence="14 15">
    <name type="scientific">Scleroderma citrinum Foug A</name>
    <dbReference type="NCBI Taxonomy" id="1036808"/>
    <lineage>
        <taxon>Eukaryota</taxon>
        <taxon>Fungi</taxon>
        <taxon>Dikarya</taxon>
        <taxon>Basidiomycota</taxon>
        <taxon>Agaricomycotina</taxon>
        <taxon>Agaricomycetes</taxon>
        <taxon>Agaricomycetidae</taxon>
        <taxon>Boletales</taxon>
        <taxon>Sclerodermatineae</taxon>
        <taxon>Sclerodermataceae</taxon>
        <taxon>Scleroderma</taxon>
    </lineage>
</organism>
<dbReference type="InterPro" id="IPR036396">
    <property type="entry name" value="Cyt_P450_sf"/>
</dbReference>
<dbReference type="Gene3D" id="1.10.630.10">
    <property type="entry name" value="Cytochrome P450"/>
    <property type="match status" value="1"/>
</dbReference>
<reference evidence="14 15" key="1">
    <citation type="submission" date="2014-04" db="EMBL/GenBank/DDBJ databases">
        <authorList>
            <consortium name="DOE Joint Genome Institute"/>
            <person name="Kuo A."/>
            <person name="Kohler A."/>
            <person name="Nagy L.G."/>
            <person name="Floudas D."/>
            <person name="Copeland A."/>
            <person name="Barry K.W."/>
            <person name="Cichocki N."/>
            <person name="Veneault-Fourrey C."/>
            <person name="LaButti K."/>
            <person name="Lindquist E.A."/>
            <person name="Lipzen A."/>
            <person name="Lundell T."/>
            <person name="Morin E."/>
            <person name="Murat C."/>
            <person name="Sun H."/>
            <person name="Tunlid A."/>
            <person name="Henrissat B."/>
            <person name="Grigoriev I.V."/>
            <person name="Hibbett D.S."/>
            <person name="Martin F."/>
            <person name="Nordberg H.P."/>
            <person name="Cantor M.N."/>
            <person name="Hua S.X."/>
        </authorList>
    </citation>
    <scope>NUCLEOTIDE SEQUENCE [LARGE SCALE GENOMIC DNA]</scope>
    <source>
        <strain evidence="14 15">Foug A</strain>
    </source>
</reference>